<feature type="compositionally biased region" description="Low complexity" evidence="1">
    <location>
        <begin position="7"/>
        <end position="17"/>
    </location>
</feature>
<dbReference type="AlphaFoldDB" id="A0A0G4GCD6"/>
<reference evidence="2 3" key="1">
    <citation type="submission" date="2014-11" db="EMBL/GenBank/DDBJ databases">
        <authorList>
            <person name="Zhu J."/>
            <person name="Qi W."/>
            <person name="Song R."/>
        </authorList>
    </citation>
    <scope>NUCLEOTIDE SEQUENCE [LARGE SCALE GENOMIC DNA]</scope>
</reference>
<keyword evidence="3" id="KW-1185">Reference proteome</keyword>
<accession>A0A0G4GCD6</accession>
<sequence length="365" mass="40362">MMPSWTRYGGSSSISGGRARRPSEWRRLWNQNKNNMVLMPALSTLNPPAFIGEPRHHSAAAGLPRPPMGHRLPPHHIRQRGQRLSTIISSSPVDKFGRGCLQPVGAHPMALTTREYLRHAERREWPAYLSRGDVVVVYAMWQRYERLKEKRMKGEWDRADLATHAVVTRDRPPHTGLSVLCTFPCCFLRDAAFSRPPGRLPCSPVSVPLLCPMSLRVAAAATSGAPPPPLPSPEQEGALGPPPSPPPENPSSVCFPPSVPYAHRRQLPSVGPPCPSRRPGKRGLPNFPLPPGRTSTSWESRQAAGAAGAVTSLPAYSACSASPMPSTDLRQTMLSTTHARRVYRGRVFDNVPYDDVDMWTLRWRR</sequence>
<dbReference type="InParanoid" id="A0A0G4GCD6"/>
<gene>
    <name evidence="2" type="ORF">Vbra_22149</name>
</gene>
<organism evidence="2 3">
    <name type="scientific">Vitrella brassicaformis (strain CCMP3155)</name>
    <dbReference type="NCBI Taxonomy" id="1169540"/>
    <lineage>
        <taxon>Eukaryota</taxon>
        <taxon>Sar</taxon>
        <taxon>Alveolata</taxon>
        <taxon>Colpodellida</taxon>
        <taxon>Vitrellaceae</taxon>
        <taxon>Vitrella</taxon>
    </lineage>
</organism>
<dbReference type="VEuPathDB" id="CryptoDB:Vbra_22149"/>
<feature type="compositionally biased region" description="Pro residues" evidence="1">
    <location>
        <begin position="240"/>
        <end position="249"/>
    </location>
</feature>
<evidence type="ECO:0000313" key="2">
    <source>
        <dbReference type="EMBL" id="CEM26926.1"/>
    </source>
</evidence>
<protein>
    <submittedName>
        <fullName evidence="2">Uncharacterized protein</fullName>
    </submittedName>
</protein>
<feature type="region of interest" description="Disordered" evidence="1">
    <location>
        <begin position="221"/>
        <end position="297"/>
    </location>
</feature>
<name>A0A0G4GCD6_VITBC</name>
<dbReference type="Proteomes" id="UP000041254">
    <property type="component" value="Unassembled WGS sequence"/>
</dbReference>
<evidence type="ECO:0000256" key="1">
    <source>
        <dbReference type="SAM" id="MobiDB-lite"/>
    </source>
</evidence>
<evidence type="ECO:0000313" key="3">
    <source>
        <dbReference type="Proteomes" id="UP000041254"/>
    </source>
</evidence>
<dbReference type="EMBL" id="CDMY01000624">
    <property type="protein sequence ID" value="CEM26926.1"/>
    <property type="molecule type" value="Genomic_DNA"/>
</dbReference>
<feature type="region of interest" description="Disordered" evidence="1">
    <location>
        <begin position="1"/>
        <end position="22"/>
    </location>
</feature>
<proteinExistence type="predicted"/>